<organism evidence="1 2">
    <name type="scientific">Panagrolaimus sp. JU765</name>
    <dbReference type="NCBI Taxonomy" id="591449"/>
    <lineage>
        <taxon>Eukaryota</taxon>
        <taxon>Metazoa</taxon>
        <taxon>Ecdysozoa</taxon>
        <taxon>Nematoda</taxon>
        <taxon>Chromadorea</taxon>
        <taxon>Rhabditida</taxon>
        <taxon>Tylenchina</taxon>
        <taxon>Panagrolaimomorpha</taxon>
        <taxon>Panagrolaimoidea</taxon>
        <taxon>Panagrolaimidae</taxon>
        <taxon>Panagrolaimus</taxon>
    </lineage>
</organism>
<proteinExistence type="predicted"/>
<accession>A0AC34RNA5</accession>
<reference evidence="2" key="1">
    <citation type="submission" date="2022-11" db="UniProtKB">
        <authorList>
            <consortium name="WormBaseParasite"/>
        </authorList>
    </citation>
    <scope>IDENTIFICATION</scope>
</reference>
<name>A0AC34RNA5_9BILA</name>
<sequence>MAYILDPTFRESSVGFVVNGLGSILADWFGYDLARASVTMIFFSGVYVIIAQDYCLFYRYCVINTNSRFYELLVSWKGVAGFHTFALSLNLGLSVSFYICTATIEVI</sequence>
<evidence type="ECO:0000313" key="2">
    <source>
        <dbReference type="WBParaSite" id="JU765_v2.g8546.t1"/>
    </source>
</evidence>
<evidence type="ECO:0000313" key="1">
    <source>
        <dbReference type="Proteomes" id="UP000887576"/>
    </source>
</evidence>
<dbReference type="WBParaSite" id="JU765_v2.g8546.t1">
    <property type="protein sequence ID" value="JU765_v2.g8546.t1"/>
    <property type="gene ID" value="JU765_v2.g8546"/>
</dbReference>
<protein>
    <submittedName>
        <fullName evidence="2">Uncharacterized protein</fullName>
    </submittedName>
</protein>
<dbReference type="Proteomes" id="UP000887576">
    <property type="component" value="Unplaced"/>
</dbReference>